<protein>
    <recommendedName>
        <fullName evidence="3">Methyltransferase type 11</fullName>
    </recommendedName>
</protein>
<dbReference type="SUPFAM" id="SSF53335">
    <property type="entry name" value="S-adenosyl-L-methionine-dependent methyltransferases"/>
    <property type="match status" value="1"/>
</dbReference>
<dbReference type="Gene3D" id="3.40.50.150">
    <property type="entry name" value="Vaccinia Virus protein VP39"/>
    <property type="match status" value="1"/>
</dbReference>
<feature type="region of interest" description="Disordered" evidence="1">
    <location>
        <begin position="263"/>
        <end position="294"/>
    </location>
</feature>
<proteinExistence type="predicted"/>
<dbReference type="Pfam" id="PF13489">
    <property type="entry name" value="Methyltransf_23"/>
    <property type="match status" value="1"/>
</dbReference>
<evidence type="ECO:0000313" key="2">
    <source>
        <dbReference type="EMBL" id="CUR57343.1"/>
    </source>
</evidence>
<organism evidence="2">
    <name type="scientific">metagenome</name>
    <dbReference type="NCBI Taxonomy" id="256318"/>
    <lineage>
        <taxon>unclassified sequences</taxon>
        <taxon>metagenomes</taxon>
    </lineage>
</organism>
<feature type="region of interest" description="Disordered" evidence="1">
    <location>
        <begin position="63"/>
        <end position="82"/>
    </location>
</feature>
<dbReference type="AlphaFoldDB" id="A0A2P2C5Q4"/>
<dbReference type="EMBL" id="CZKA01000035">
    <property type="protein sequence ID" value="CUR57343.1"/>
    <property type="molecule type" value="Genomic_DNA"/>
</dbReference>
<gene>
    <name evidence="2" type="ORF">NOCA2400008</name>
</gene>
<evidence type="ECO:0008006" key="3">
    <source>
        <dbReference type="Google" id="ProtNLM"/>
    </source>
</evidence>
<reference evidence="2" key="1">
    <citation type="submission" date="2015-08" db="EMBL/GenBank/DDBJ databases">
        <authorList>
            <person name="Babu N.S."/>
            <person name="Beckwith C.J."/>
            <person name="Beseler K.G."/>
            <person name="Brison A."/>
            <person name="Carone J.V."/>
            <person name="Caskin T.P."/>
            <person name="Diamond M."/>
            <person name="Durham M.E."/>
            <person name="Foxe J.M."/>
            <person name="Go M."/>
            <person name="Henderson B.A."/>
            <person name="Jones I.B."/>
            <person name="McGettigan J.A."/>
            <person name="Micheletti S.J."/>
            <person name="Nasrallah M.E."/>
            <person name="Ortiz D."/>
            <person name="Piller C.R."/>
            <person name="Privatt S.R."/>
            <person name="Schneider S.L."/>
            <person name="Sharp S."/>
            <person name="Smith T.C."/>
            <person name="Stanton J.D."/>
            <person name="Ullery H.E."/>
            <person name="Wilson R.J."/>
            <person name="Serrano M.G."/>
            <person name="Buck G."/>
            <person name="Lee V."/>
            <person name="Wang Y."/>
            <person name="Carvalho R."/>
            <person name="Voegtly L."/>
            <person name="Shi R."/>
            <person name="Duckworth R."/>
            <person name="Johnson A."/>
            <person name="Loviza R."/>
            <person name="Walstead R."/>
            <person name="Shah Z."/>
            <person name="Kiflezghi M."/>
            <person name="Wade K."/>
            <person name="Ball S.L."/>
            <person name="Bradley K.W."/>
            <person name="Asai D.J."/>
            <person name="Bowman C.A."/>
            <person name="Russell D.A."/>
            <person name="Pope W.H."/>
            <person name="Jacobs-Sera D."/>
            <person name="Hendrix R.W."/>
            <person name="Hatfull G.F."/>
        </authorList>
    </citation>
    <scope>NUCLEOTIDE SEQUENCE</scope>
</reference>
<sequence>MHLGRRRAAPGDGTTTCLVCGSRRLTSKRVTYARDRKLSALVVVCGACGYHHLPEHVPSRYRSKTDMEDLPNGHPRLGTMETPGREFHMTKMALDILGGNRRRVLMYGAGRSLDNHHIDTLPEVSRVAISDIMKVRDDAEFIDANDPPRRRFDVVVASEVIEHFRNPHEDFARLLRLVSRKGLLVCGTNIHDGGMLTRDRYIYYPDHTSYYSPQALRLVARRAGVRLDFRSPLVGQRSRKRYVLMSRSPRVMEQVADYFGSEPYAPSEVAQPQTMPQRGHQRWRSSESPAPSDT</sequence>
<evidence type="ECO:0000256" key="1">
    <source>
        <dbReference type="SAM" id="MobiDB-lite"/>
    </source>
</evidence>
<dbReference type="InterPro" id="IPR029063">
    <property type="entry name" value="SAM-dependent_MTases_sf"/>
</dbReference>
<accession>A0A2P2C5Q4</accession>
<name>A0A2P2C5Q4_9ZZZZ</name>